<evidence type="ECO:0000313" key="2">
    <source>
        <dbReference type="EMBL" id="KAK9928769.1"/>
    </source>
</evidence>
<feature type="compositionally biased region" description="Pro residues" evidence="1">
    <location>
        <begin position="16"/>
        <end position="29"/>
    </location>
</feature>
<protein>
    <submittedName>
        <fullName evidence="2">Uncharacterized protein</fullName>
    </submittedName>
</protein>
<comment type="caution">
    <text evidence="2">The sequence shown here is derived from an EMBL/GenBank/DDBJ whole genome shotgun (WGS) entry which is preliminary data.</text>
</comment>
<feature type="region of interest" description="Disordered" evidence="1">
    <location>
        <begin position="1"/>
        <end position="32"/>
    </location>
</feature>
<sequence length="108" mass="11866">MAPPPSTATQGHSPLLPSPTPSLPHPLPRPKAHSCTVICCPCSRVVVLHLGITGRCRHCPFHLCSQLRHRLPVHYSVLPLLLAPCPAVVFNLPANRLEHLSRLQSCRR</sequence>
<proteinExistence type="predicted"/>
<accession>A0AAW1WY86</accession>
<dbReference type="Proteomes" id="UP001457282">
    <property type="component" value="Unassembled WGS sequence"/>
</dbReference>
<dbReference type="AlphaFoldDB" id="A0AAW1WY86"/>
<gene>
    <name evidence="2" type="ORF">M0R45_025889</name>
</gene>
<evidence type="ECO:0000256" key="1">
    <source>
        <dbReference type="SAM" id="MobiDB-lite"/>
    </source>
</evidence>
<name>A0AAW1WY86_RUBAR</name>
<reference evidence="2 3" key="1">
    <citation type="journal article" date="2023" name="G3 (Bethesda)">
        <title>A chromosome-length genome assembly and annotation of blackberry (Rubus argutus, cv. 'Hillquist').</title>
        <authorList>
            <person name="Bruna T."/>
            <person name="Aryal R."/>
            <person name="Dudchenko O."/>
            <person name="Sargent D.J."/>
            <person name="Mead D."/>
            <person name="Buti M."/>
            <person name="Cavallini A."/>
            <person name="Hytonen T."/>
            <person name="Andres J."/>
            <person name="Pham M."/>
            <person name="Weisz D."/>
            <person name="Mascagni F."/>
            <person name="Usai G."/>
            <person name="Natali L."/>
            <person name="Bassil N."/>
            <person name="Fernandez G.E."/>
            <person name="Lomsadze A."/>
            <person name="Armour M."/>
            <person name="Olukolu B."/>
            <person name="Poorten T."/>
            <person name="Britton C."/>
            <person name="Davik J."/>
            <person name="Ashrafi H."/>
            <person name="Aiden E.L."/>
            <person name="Borodovsky M."/>
            <person name="Worthington M."/>
        </authorList>
    </citation>
    <scope>NUCLEOTIDE SEQUENCE [LARGE SCALE GENOMIC DNA]</scope>
    <source>
        <strain evidence="2">PI 553951</strain>
    </source>
</reference>
<organism evidence="2 3">
    <name type="scientific">Rubus argutus</name>
    <name type="common">Southern blackberry</name>
    <dbReference type="NCBI Taxonomy" id="59490"/>
    <lineage>
        <taxon>Eukaryota</taxon>
        <taxon>Viridiplantae</taxon>
        <taxon>Streptophyta</taxon>
        <taxon>Embryophyta</taxon>
        <taxon>Tracheophyta</taxon>
        <taxon>Spermatophyta</taxon>
        <taxon>Magnoliopsida</taxon>
        <taxon>eudicotyledons</taxon>
        <taxon>Gunneridae</taxon>
        <taxon>Pentapetalae</taxon>
        <taxon>rosids</taxon>
        <taxon>fabids</taxon>
        <taxon>Rosales</taxon>
        <taxon>Rosaceae</taxon>
        <taxon>Rosoideae</taxon>
        <taxon>Rosoideae incertae sedis</taxon>
        <taxon>Rubus</taxon>
    </lineage>
</organism>
<dbReference type="EMBL" id="JBEDUW010000005">
    <property type="protein sequence ID" value="KAK9928769.1"/>
    <property type="molecule type" value="Genomic_DNA"/>
</dbReference>
<keyword evidence="3" id="KW-1185">Reference proteome</keyword>
<evidence type="ECO:0000313" key="3">
    <source>
        <dbReference type="Proteomes" id="UP001457282"/>
    </source>
</evidence>